<dbReference type="EMBL" id="FCOC02000002">
    <property type="protein sequence ID" value="SAL18751.1"/>
    <property type="molecule type" value="Genomic_DNA"/>
</dbReference>
<accession>A0A158FGC4</accession>
<dbReference type="Proteomes" id="UP000054893">
    <property type="component" value="Unassembled WGS sequence"/>
</dbReference>
<name>A0A158FGC4_CABSO</name>
<dbReference type="OrthoDB" id="8781767at2"/>
<gene>
    <name evidence="1" type="ORF">AWB64_01291</name>
</gene>
<sequence>MMAFDAAYIDSTVASGVPVLCADTCSILDIMRDPTRDSVRPTDVEAALRLIDAMEGERTRGLVAHQVTLELNDHLGHVADEAARAMDAFVGRATRIGAIAQAFGTGTGIDISYLSGHAERARDAVDRWMGASTVIPQAQEVPGLAWSRMSQLRTPAQKGKDSMKDCVVTETYLAAVRQLREAGVVARIVFLSSNIKDYTGKEASGNLNADIEAEFQALDIQYAKSASHAGYLLTL</sequence>
<protein>
    <recommendedName>
        <fullName evidence="3">DUF4935 domain-containing protein</fullName>
    </recommendedName>
</protein>
<proteinExistence type="predicted"/>
<reference evidence="1 2" key="1">
    <citation type="submission" date="2016-01" db="EMBL/GenBank/DDBJ databases">
        <authorList>
            <person name="Oliw E.H."/>
        </authorList>
    </citation>
    <scope>NUCLEOTIDE SEQUENCE [LARGE SCALE GENOMIC DNA]</scope>
    <source>
        <strain evidence="1">LMG 22029</strain>
    </source>
</reference>
<dbReference type="AlphaFoldDB" id="A0A158FGC4"/>
<evidence type="ECO:0000313" key="2">
    <source>
        <dbReference type="Proteomes" id="UP000054893"/>
    </source>
</evidence>
<dbReference type="RefSeq" id="WP_060817728.1">
    <property type="nucleotide sequence ID" value="NZ_FCOC02000002.1"/>
</dbReference>
<organism evidence="1 2">
    <name type="scientific">Caballeronia sordidicola</name>
    <name type="common">Burkholderia sordidicola</name>
    <dbReference type="NCBI Taxonomy" id="196367"/>
    <lineage>
        <taxon>Bacteria</taxon>
        <taxon>Pseudomonadati</taxon>
        <taxon>Pseudomonadota</taxon>
        <taxon>Betaproteobacteria</taxon>
        <taxon>Burkholderiales</taxon>
        <taxon>Burkholderiaceae</taxon>
        <taxon>Caballeronia</taxon>
    </lineage>
</organism>
<evidence type="ECO:0008006" key="3">
    <source>
        <dbReference type="Google" id="ProtNLM"/>
    </source>
</evidence>
<evidence type="ECO:0000313" key="1">
    <source>
        <dbReference type="EMBL" id="SAL18751.1"/>
    </source>
</evidence>